<reference evidence="2" key="1">
    <citation type="submission" date="2020-04" db="EMBL/GenBank/DDBJ databases">
        <title>Draft genome resource of the tomato pathogen Pseudocercospora fuligena.</title>
        <authorList>
            <person name="Zaccaron A."/>
        </authorList>
    </citation>
    <scope>NUCLEOTIDE SEQUENCE</scope>
    <source>
        <strain evidence="2">PF001</strain>
    </source>
</reference>
<dbReference type="OrthoDB" id="10458719at2759"/>
<dbReference type="InterPro" id="IPR038883">
    <property type="entry name" value="AN11006-like"/>
</dbReference>
<organism evidence="2 3">
    <name type="scientific">Pseudocercospora fuligena</name>
    <dbReference type="NCBI Taxonomy" id="685502"/>
    <lineage>
        <taxon>Eukaryota</taxon>
        <taxon>Fungi</taxon>
        <taxon>Dikarya</taxon>
        <taxon>Ascomycota</taxon>
        <taxon>Pezizomycotina</taxon>
        <taxon>Dothideomycetes</taxon>
        <taxon>Dothideomycetidae</taxon>
        <taxon>Mycosphaerellales</taxon>
        <taxon>Mycosphaerellaceae</taxon>
        <taxon>Pseudocercospora</taxon>
    </lineage>
</organism>
<proteinExistence type="predicted"/>
<evidence type="ECO:0000313" key="3">
    <source>
        <dbReference type="Proteomes" id="UP000660729"/>
    </source>
</evidence>
<dbReference type="Proteomes" id="UP000660729">
    <property type="component" value="Unassembled WGS sequence"/>
</dbReference>
<dbReference type="PANTHER" id="PTHR42085">
    <property type="entry name" value="F-BOX DOMAIN-CONTAINING PROTEIN"/>
    <property type="match status" value="1"/>
</dbReference>
<dbReference type="EMBL" id="JABCIY010000148">
    <property type="protein sequence ID" value="KAF7192407.1"/>
    <property type="molecule type" value="Genomic_DNA"/>
</dbReference>
<sequence>MAGKGSIQFNPLFDEYSPLPLRILVGSSSKGPNSADVQTSAQHHENAQSSTAGYSRSEPGIRNPKCLKDGNPAAPRSTRVLTFFMLPGEVRNQIYREVLVDGQRVTLDRKDVFERTRLLRTCRRIRREASSIWYAENRFLVLLSADDFELFPSWLDLMGKKNQRHLTSLQKTFEIAYVFSKARVAAVDWPAKHERYLFAITHSQHAAVHAEDSEECTDDWNEIQMIWLNLACTFFEQELWEWKPVIDWDVVKAVQVKSKKMETWQHYKDSAKEIYTNELQLKIQQLRNGNEEGAKTYQSWLKVCEKYDGNGQESEA</sequence>
<dbReference type="PANTHER" id="PTHR42085:SF1">
    <property type="entry name" value="F-BOX DOMAIN-CONTAINING PROTEIN"/>
    <property type="match status" value="1"/>
</dbReference>
<accession>A0A8H6RK86</accession>
<name>A0A8H6RK86_9PEZI</name>
<gene>
    <name evidence="2" type="ORF">HII31_06439</name>
</gene>
<protein>
    <submittedName>
        <fullName evidence="2">Uncharacterized protein</fullName>
    </submittedName>
</protein>
<dbReference type="AlphaFoldDB" id="A0A8H6RK86"/>
<comment type="caution">
    <text evidence="2">The sequence shown here is derived from an EMBL/GenBank/DDBJ whole genome shotgun (WGS) entry which is preliminary data.</text>
</comment>
<evidence type="ECO:0000256" key="1">
    <source>
        <dbReference type="SAM" id="MobiDB-lite"/>
    </source>
</evidence>
<feature type="region of interest" description="Disordered" evidence="1">
    <location>
        <begin position="27"/>
        <end position="73"/>
    </location>
</feature>
<evidence type="ECO:0000313" key="2">
    <source>
        <dbReference type="EMBL" id="KAF7192407.1"/>
    </source>
</evidence>
<keyword evidence="3" id="KW-1185">Reference proteome</keyword>
<feature type="compositionally biased region" description="Polar residues" evidence="1">
    <location>
        <begin position="27"/>
        <end position="54"/>
    </location>
</feature>